<comment type="caution">
    <text evidence="1">The sequence shown here is derived from an EMBL/GenBank/DDBJ whole genome shotgun (WGS) entry which is preliminary data.</text>
</comment>
<evidence type="ECO:0008006" key="3">
    <source>
        <dbReference type="Google" id="ProtNLM"/>
    </source>
</evidence>
<dbReference type="AlphaFoldDB" id="A0A6N4QKD5"/>
<organism evidence="1 2">
    <name type="scientific">Leptospira yasudae</name>
    <dbReference type="NCBI Taxonomy" id="2202201"/>
    <lineage>
        <taxon>Bacteria</taxon>
        <taxon>Pseudomonadati</taxon>
        <taxon>Spirochaetota</taxon>
        <taxon>Spirochaetia</taxon>
        <taxon>Leptospirales</taxon>
        <taxon>Leptospiraceae</taxon>
        <taxon>Leptospira</taxon>
    </lineage>
</organism>
<dbReference type="Pfam" id="PF05045">
    <property type="entry name" value="RgpF"/>
    <property type="match status" value="1"/>
</dbReference>
<evidence type="ECO:0000313" key="2">
    <source>
        <dbReference type="Proteomes" id="UP000297613"/>
    </source>
</evidence>
<protein>
    <recommendedName>
        <fullName evidence="3">Rhamnan synthesis protein F</fullName>
    </recommendedName>
</protein>
<name>A0A6N4QKD5_9LEPT</name>
<reference evidence="1 2" key="1">
    <citation type="journal article" date="2019" name="PLoS Negl. Trop. Dis.">
        <title>Revisiting the worldwide diversity of Leptospira species in the environment.</title>
        <authorList>
            <person name="Vincent A.T."/>
            <person name="Schiettekatte O."/>
            <person name="Bourhy P."/>
            <person name="Veyrier F.J."/>
            <person name="Picardeau M."/>
        </authorList>
    </citation>
    <scope>NUCLEOTIDE SEQUENCE [LARGE SCALE GENOMIC DNA]</scope>
    <source>
        <strain evidence="1 2">201702445</strain>
    </source>
</reference>
<dbReference type="EMBL" id="RQGM01000006">
    <property type="protein sequence ID" value="TGL89534.1"/>
    <property type="molecule type" value="Genomic_DNA"/>
</dbReference>
<dbReference type="RefSeq" id="WP_135571473.1">
    <property type="nucleotide sequence ID" value="NZ_RQGK01000019.1"/>
</dbReference>
<evidence type="ECO:0000313" key="1">
    <source>
        <dbReference type="EMBL" id="TGL89534.1"/>
    </source>
</evidence>
<accession>A0A6N4QKD5</accession>
<dbReference type="InterPro" id="IPR007739">
    <property type="entry name" value="RgpF"/>
</dbReference>
<gene>
    <name evidence="1" type="ORF">EHQ83_01095</name>
</gene>
<dbReference type="Proteomes" id="UP000297613">
    <property type="component" value="Unassembled WGS sequence"/>
</dbReference>
<proteinExistence type="predicted"/>
<sequence length="335" mass="39210">MGIYKIFIAFFDFFSVGQEKILLILLQMSALTLRIKKLIKSFITDNSRIGECKTTLNSSYVSFSPFKRENLCLVAHYSSTGIVHQYFLYYIEKLKDCGFDVVVCSSTAILETEIVKLKESAVGILFQENYGWDFGLWKSALLHFKNEIRLRTQLKSILITNDSVYGPLTDLNSIFSEMQDKEIDLWGMSESFEVSSHMQSYFIVFNQRVIQSDFFWSFWEDVKYYFDKRAVISNYELRLGKLFLDKGFLWSAYISKEKIQKASIQNNVLGKSIDEINPTLQLWEPLIYSFNFPFVKGELLRKRMIPKGKFEKMMNYLSISGYPISYIEDHLKSVR</sequence>